<name>A0A2V4TPM0_9BURK</name>
<dbReference type="GO" id="GO:0033228">
    <property type="term" value="P:cysteine export across plasma membrane"/>
    <property type="evidence" value="ECO:0007669"/>
    <property type="project" value="TreeGrafter"/>
</dbReference>
<dbReference type="RefSeq" id="WP_110856474.1">
    <property type="nucleotide sequence ID" value="NZ_QJSQ01000021.1"/>
</dbReference>
<sequence>MNTALSMAAFALATSITPGPVNIVALGAGARYGLRASLRHVAGATVGFTLLLLLIGLGMRELLARLPFLTRALEWAGVAFLLYVAYRLATDDGRIDSPNAARGPSLMAGATMQWLNPKAWLASVAGMGLYAASGENALVWQFAAIYFAVCYVSIGCWAWAGASLRQALREPSRVRFVNRAMALLLAGSAVWLVLG</sequence>
<evidence type="ECO:0000256" key="1">
    <source>
        <dbReference type="ARBA" id="ARBA00004651"/>
    </source>
</evidence>
<evidence type="ECO:0000313" key="8">
    <source>
        <dbReference type="Proteomes" id="UP000247772"/>
    </source>
</evidence>
<reference evidence="7 8" key="1">
    <citation type="submission" date="2018-06" db="EMBL/GenBank/DDBJ databases">
        <title>Genomic Encyclopedia of Type Strains, Phase IV (KMG-V): Genome sequencing to study the core and pangenomes of soil and plant-associated prokaryotes.</title>
        <authorList>
            <person name="Whitman W."/>
        </authorList>
    </citation>
    <scope>NUCLEOTIDE SEQUENCE [LARGE SCALE GENOMIC DNA]</scope>
    <source>
        <strain evidence="7 8">SRCL-318</strain>
    </source>
</reference>
<feature type="transmembrane region" description="Helical" evidence="6">
    <location>
        <begin position="176"/>
        <end position="194"/>
    </location>
</feature>
<keyword evidence="4 6" id="KW-1133">Transmembrane helix</keyword>
<dbReference type="Pfam" id="PF01810">
    <property type="entry name" value="LysE"/>
    <property type="match status" value="1"/>
</dbReference>
<keyword evidence="2" id="KW-1003">Cell membrane</keyword>
<comment type="caution">
    <text evidence="7">The sequence shown here is derived from an EMBL/GenBank/DDBJ whole genome shotgun (WGS) entry which is preliminary data.</text>
</comment>
<comment type="subcellular location">
    <subcellularLocation>
        <location evidence="1">Cell membrane</location>
        <topology evidence="1">Multi-pass membrane protein</topology>
    </subcellularLocation>
</comment>
<evidence type="ECO:0000256" key="3">
    <source>
        <dbReference type="ARBA" id="ARBA00022692"/>
    </source>
</evidence>
<proteinExistence type="predicted"/>
<dbReference type="PANTHER" id="PTHR30086:SF20">
    <property type="entry name" value="ARGININE EXPORTER PROTEIN ARGO-RELATED"/>
    <property type="match status" value="1"/>
</dbReference>
<evidence type="ECO:0000256" key="2">
    <source>
        <dbReference type="ARBA" id="ARBA00022475"/>
    </source>
</evidence>
<evidence type="ECO:0000256" key="4">
    <source>
        <dbReference type="ARBA" id="ARBA00022989"/>
    </source>
</evidence>
<evidence type="ECO:0000313" key="7">
    <source>
        <dbReference type="EMBL" id="PYE18910.1"/>
    </source>
</evidence>
<evidence type="ECO:0000256" key="5">
    <source>
        <dbReference type="ARBA" id="ARBA00023136"/>
    </source>
</evidence>
<keyword evidence="3 6" id="KW-0812">Transmembrane</keyword>
<feature type="transmembrane region" description="Helical" evidence="6">
    <location>
        <begin position="72"/>
        <end position="89"/>
    </location>
</feature>
<dbReference type="AlphaFoldDB" id="A0A2V4TPM0"/>
<dbReference type="Proteomes" id="UP000247772">
    <property type="component" value="Unassembled WGS sequence"/>
</dbReference>
<feature type="transmembrane region" description="Helical" evidence="6">
    <location>
        <begin position="41"/>
        <end position="60"/>
    </location>
</feature>
<dbReference type="OrthoDB" id="9812084at2"/>
<feature type="transmembrane region" description="Helical" evidence="6">
    <location>
        <begin position="138"/>
        <end position="164"/>
    </location>
</feature>
<dbReference type="GO" id="GO:0015171">
    <property type="term" value="F:amino acid transmembrane transporter activity"/>
    <property type="evidence" value="ECO:0007669"/>
    <property type="project" value="TreeGrafter"/>
</dbReference>
<dbReference type="EMBL" id="QJSQ01000021">
    <property type="protein sequence ID" value="PYE18910.1"/>
    <property type="molecule type" value="Genomic_DNA"/>
</dbReference>
<accession>A0A2V4TPM0</accession>
<gene>
    <name evidence="7" type="ORF">C7410_121104</name>
</gene>
<keyword evidence="5 6" id="KW-0472">Membrane</keyword>
<dbReference type="GO" id="GO:0005886">
    <property type="term" value="C:plasma membrane"/>
    <property type="evidence" value="ECO:0007669"/>
    <property type="project" value="UniProtKB-SubCell"/>
</dbReference>
<dbReference type="PANTHER" id="PTHR30086">
    <property type="entry name" value="ARGININE EXPORTER PROTEIN ARGO"/>
    <property type="match status" value="1"/>
</dbReference>
<organism evidence="7 8">
    <name type="scientific">Paraburkholderia silvatlantica</name>
    <dbReference type="NCBI Taxonomy" id="321895"/>
    <lineage>
        <taxon>Bacteria</taxon>
        <taxon>Pseudomonadati</taxon>
        <taxon>Pseudomonadota</taxon>
        <taxon>Betaproteobacteria</taxon>
        <taxon>Burkholderiales</taxon>
        <taxon>Burkholderiaceae</taxon>
        <taxon>Paraburkholderia</taxon>
    </lineage>
</organism>
<evidence type="ECO:0000256" key="6">
    <source>
        <dbReference type="SAM" id="Phobius"/>
    </source>
</evidence>
<dbReference type="InterPro" id="IPR001123">
    <property type="entry name" value="LeuE-type"/>
</dbReference>
<protein>
    <submittedName>
        <fullName evidence="7">Threonine/homoserine/homoserine lactone efflux protein</fullName>
    </submittedName>
</protein>